<evidence type="ECO:0000313" key="2">
    <source>
        <dbReference type="EMBL" id="KAF2281992.1"/>
    </source>
</evidence>
<sequence length="180" mass="19848">MSGRFVMPVKIQVSVTFGYSHGSAGLLRLVETAHLCLARLGRCVVEAQVRAELEQELRAIDAKWRSQVSEEAKLALGKELKAIDAKWRSQVSEEAKLALGKELKAIDTKWQSRIAEEAKLELARIAKELKRAAERAKGNGRAAQQAALSLCLVFVPGRFGVAILLRTRLLEYSSGDPRPV</sequence>
<dbReference type="AlphaFoldDB" id="A0A6A6JZJ4"/>
<reference evidence="2 3" key="1">
    <citation type="journal article" date="2020" name="Mol. Plant">
        <title>The Chromosome-Based Rubber Tree Genome Provides New Insights into Spurge Genome Evolution and Rubber Biosynthesis.</title>
        <authorList>
            <person name="Liu J."/>
            <person name="Shi C."/>
            <person name="Shi C.C."/>
            <person name="Li W."/>
            <person name="Zhang Q.J."/>
            <person name="Zhang Y."/>
            <person name="Li K."/>
            <person name="Lu H.F."/>
            <person name="Shi C."/>
            <person name="Zhu S.T."/>
            <person name="Xiao Z.Y."/>
            <person name="Nan H."/>
            <person name="Yue Y."/>
            <person name="Zhu X.G."/>
            <person name="Wu Y."/>
            <person name="Hong X.N."/>
            <person name="Fan G.Y."/>
            <person name="Tong Y."/>
            <person name="Zhang D."/>
            <person name="Mao C.L."/>
            <person name="Liu Y.L."/>
            <person name="Hao S.J."/>
            <person name="Liu W.Q."/>
            <person name="Lv M.Q."/>
            <person name="Zhang H.B."/>
            <person name="Liu Y."/>
            <person name="Hu-Tang G.R."/>
            <person name="Wang J.P."/>
            <person name="Wang J.H."/>
            <person name="Sun Y.H."/>
            <person name="Ni S.B."/>
            <person name="Chen W.B."/>
            <person name="Zhang X.C."/>
            <person name="Jiao Y.N."/>
            <person name="Eichler E.E."/>
            <person name="Li G.H."/>
            <person name="Liu X."/>
            <person name="Gao L.Z."/>
        </authorList>
    </citation>
    <scope>NUCLEOTIDE SEQUENCE [LARGE SCALE GENOMIC DNA]</scope>
    <source>
        <strain evidence="3">cv. GT1</strain>
        <tissue evidence="2">Leaf</tissue>
    </source>
</reference>
<keyword evidence="3" id="KW-1185">Reference proteome</keyword>
<dbReference type="EMBL" id="JAAGAX010000511">
    <property type="protein sequence ID" value="KAF2281992.1"/>
    <property type="molecule type" value="Genomic_DNA"/>
</dbReference>
<feature type="coiled-coil region" evidence="1">
    <location>
        <begin position="115"/>
        <end position="146"/>
    </location>
</feature>
<dbReference type="Proteomes" id="UP000467840">
    <property type="component" value="Unassembled WGS sequence"/>
</dbReference>
<accession>A0A6A6JZJ4</accession>
<gene>
    <name evidence="2" type="ORF">GH714_042816</name>
</gene>
<proteinExistence type="predicted"/>
<protein>
    <submittedName>
        <fullName evidence="2">Uncharacterized protein</fullName>
    </submittedName>
</protein>
<evidence type="ECO:0000313" key="3">
    <source>
        <dbReference type="Proteomes" id="UP000467840"/>
    </source>
</evidence>
<organism evidence="2 3">
    <name type="scientific">Hevea brasiliensis</name>
    <name type="common">Para rubber tree</name>
    <name type="synonym">Siphonia brasiliensis</name>
    <dbReference type="NCBI Taxonomy" id="3981"/>
    <lineage>
        <taxon>Eukaryota</taxon>
        <taxon>Viridiplantae</taxon>
        <taxon>Streptophyta</taxon>
        <taxon>Embryophyta</taxon>
        <taxon>Tracheophyta</taxon>
        <taxon>Spermatophyta</taxon>
        <taxon>Magnoliopsida</taxon>
        <taxon>eudicotyledons</taxon>
        <taxon>Gunneridae</taxon>
        <taxon>Pentapetalae</taxon>
        <taxon>rosids</taxon>
        <taxon>fabids</taxon>
        <taxon>Malpighiales</taxon>
        <taxon>Euphorbiaceae</taxon>
        <taxon>Crotonoideae</taxon>
        <taxon>Micrandreae</taxon>
        <taxon>Hevea</taxon>
    </lineage>
</organism>
<name>A0A6A6JZJ4_HEVBR</name>
<keyword evidence="1" id="KW-0175">Coiled coil</keyword>
<evidence type="ECO:0000256" key="1">
    <source>
        <dbReference type="SAM" id="Coils"/>
    </source>
</evidence>
<comment type="caution">
    <text evidence="2">The sequence shown here is derived from an EMBL/GenBank/DDBJ whole genome shotgun (WGS) entry which is preliminary data.</text>
</comment>